<dbReference type="Pfam" id="PF00884">
    <property type="entry name" value="Sulfatase"/>
    <property type="match status" value="1"/>
</dbReference>
<evidence type="ECO:0000256" key="4">
    <source>
        <dbReference type="ARBA" id="ARBA00022837"/>
    </source>
</evidence>
<feature type="domain" description="Sulfatase N-terminal" evidence="7">
    <location>
        <begin position="30"/>
        <end position="373"/>
    </location>
</feature>
<dbReference type="InterPro" id="IPR000917">
    <property type="entry name" value="Sulfatase_N"/>
</dbReference>
<dbReference type="SUPFAM" id="SSF53649">
    <property type="entry name" value="Alkaline phosphatase-like"/>
    <property type="match status" value="1"/>
</dbReference>
<comment type="caution">
    <text evidence="8">The sequence shown here is derived from an EMBL/GenBank/DDBJ whole genome shotgun (WGS) entry which is preliminary data.</text>
</comment>
<evidence type="ECO:0000313" key="8">
    <source>
        <dbReference type="EMBL" id="OWA52653.1"/>
    </source>
</evidence>
<evidence type="ECO:0000313" key="9">
    <source>
        <dbReference type="Proteomes" id="UP000192578"/>
    </source>
</evidence>
<comment type="similarity">
    <text evidence="2">Belongs to the sulfatase family.</text>
</comment>
<dbReference type="OrthoDB" id="103349at2759"/>
<name>A0A9X6RLP7_HYPEX</name>
<accession>A0A9X6RLP7</accession>
<dbReference type="Proteomes" id="UP000192578">
    <property type="component" value="Unassembled WGS sequence"/>
</dbReference>
<proteinExistence type="inferred from homology"/>
<keyword evidence="3" id="KW-0479">Metal-binding</keyword>
<dbReference type="PANTHER" id="PTHR10342:SF273">
    <property type="entry name" value="RE14504P"/>
    <property type="match status" value="1"/>
</dbReference>
<sequence>MDFQRPLILSQAFVFLLISDAVFGSNAKPPNIVFILADDLGHNDIGYAEGSHQVPTPHIDALAYDGVILNRHYSFSACTPSRASLMTGRYTFQMGIQSAIVINPGQPWGIPLNYKLMPAFLKELNYTTQFYGKWHIGSHTRAYHPCSRGFDNCLYYNSNDVSLFDYSAGWIAPVANRSGRDLYENGFQVPMNCTNNHYLPDLLTEKFEQFLHTHDGSKPFYVQMNTPLPKSASEWDGTTRQSATMYTMPEFQLRPAVANFSDKFPGRKKEMAMIQALDDQVNRIITALKNKGALDNTIVVFVSDNGAQSLISDPTRTNYGSNAPLRMFKRTLFEGGVRTLAFINSPLLKRRGVMTNQLFHISDWLPTLYEAAGGDLAHLGDISGLSHWKSLVNGETSGPRNELVINIDLVANQYALIKEYPYNVLYKMIGGNVFNNSYTGWERTIGTSAADEMRTPTPASIVCNTPGNVAPSAVNLCEPWIADCLFDLTNDPCETTNLAAKLPDILEDFQSQVAAYMLSVLPYNLSDYIYDDRSNPALHWNGWWVPWLDPVPVLQSPACAPFNPTSAS</sequence>
<dbReference type="AlphaFoldDB" id="A0A9X6RLP7"/>
<reference evidence="9" key="1">
    <citation type="submission" date="2017-01" db="EMBL/GenBank/DDBJ databases">
        <title>Comparative genomics of anhydrobiosis in the tardigrade Hypsibius dujardini.</title>
        <authorList>
            <person name="Yoshida Y."/>
            <person name="Koutsovoulos G."/>
            <person name="Laetsch D."/>
            <person name="Stevens L."/>
            <person name="Kumar S."/>
            <person name="Horikawa D."/>
            <person name="Ishino K."/>
            <person name="Komine S."/>
            <person name="Tomita M."/>
            <person name="Blaxter M."/>
            <person name="Arakawa K."/>
        </authorList>
    </citation>
    <scope>NUCLEOTIDE SEQUENCE [LARGE SCALE GENOMIC DNA]</scope>
    <source>
        <strain evidence="9">Z151</strain>
    </source>
</reference>
<feature type="chain" id="PRO_5040877002" evidence="6">
    <location>
        <begin position="25"/>
        <end position="568"/>
    </location>
</feature>
<evidence type="ECO:0000259" key="7">
    <source>
        <dbReference type="Pfam" id="PF00884"/>
    </source>
</evidence>
<evidence type="ECO:0000256" key="3">
    <source>
        <dbReference type="ARBA" id="ARBA00022723"/>
    </source>
</evidence>
<dbReference type="InterPro" id="IPR017850">
    <property type="entry name" value="Alkaline_phosphatase_core_sf"/>
</dbReference>
<keyword evidence="4" id="KW-0106">Calcium</keyword>
<feature type="signal peptide" evidence="6">
    <location>
        <begin position="1"/>
        <end position="24"/>
    </location>
</feature>
<dbReference type="CDD" id="cd16029">
    <property type="entry name" value="4-S"/>
    <property type="match status" value="1"/>
</dbReference>
<dbReference type="EMBL" id="MTYJ01000279">
    <property type="protein sequence ID" value="OWA52653.1"/>
    <property type="molecule type" value="Genomic_DNA"/>
</dbReference>
<dbReference type="GO" id="GO:0008484">
    <property type="term" value="F:sulfuric ester hydrolase activity"/>
    <property type="evidence" value="ECO:0007669"/>
    <property type="project" value="InterPro"/>
</dbReference>
<gene>
    <name evidence="8" type="ORF">BV898_17100</name>
</gene>
<dbReference type="Gene3D" id="3.40.720.10">
    <property type="entry name" value="Alkaline Phosphatase, subunit A"/>
    <property type="match status" value="1"/>
</dbReference>
<protein>
    <submittedName>
        <fullName evidence="8">Arylsulfatase B</fullName>
    </submittedName>
</protein>
<dbReference type="PANTHER" id="PTHR10342">
    <property type="entry name" value="ARYLSULFATASE"/>
    <property type="match status" value="1"/>
</dbReference>
<evidence type="ECO:0000256" key="1">
    <source>
        <dbReference type="ARBA" id="ARBA00001913"/>
    </source>
</evidence>
<keyword evidence="6" id="KW-0732">Signal</keyword>
<dbReference type="Gene3D" id="3.30.1120.10">
    <property type="match status" value="1"/>
</dbReference>
<evidence type="ECO:0000256" key="2">
    <source>
        <dbReference type="ARBA" id="ARBA00008779"/>
    </source>
</evidence>
<evidence type="ECO:0000256" key="5">
    <source>
        <dbReference type="ARBA" id="ARBA00023180"/>
    </source>
</evidence>
<keyword evidence="9" id="KW-1185">Reference proteome</keyword>
<evidence type="ECO:0000256" key="6">
    <source>
        <dbReference type="SAM" id="SignalP"/>
    </source>
</evidence>
<comment type="cofactor">
    <cofactor evidence="1">
        <name>Ca(2+)</name>
        <dbReference type="ChEBI" id="CHEBI:29108"/>
    </cofactor>
</comment>
<organism evidence="8 9">
    <name type="scientific">Hypsibius exemplaris</name>
    <name type="common">Freshwater tardigrade</name>
    <dbReference type="NCBI Taxonomy" id="2072580"/>
    <lineage>
        <taxon>Eukaryota</taxon>
        <taxon>Metazoa</taxon>
        <taxon>Ecdysozoa</taxon>
        <taxon>Tardigrada</taxon>
        <taxon>Eutardigrada</taxon>
        <taxon>Parachela</taxon>
        <taxon>Hypsibioidea</taxon>
        <taxon>Hypsibiidae</taxon>
        <taxon>Hypsibius</taxon>
    </lineage>
</organism>
<dbReference type="InterPro" id="IPR047115">
    <property type="entry name" value="ARSB"/>
</dbReference>
<dbReference type="GO" id="GO:0046872">
    <property type="term" value="F:metal ion binding"/>
    <property type="evidence" value="ECO:0007669"/>
    <property type="project" value="UniProtKB-KW"/>
</dbReference>
<keyword evidence="5" id="KW-0325">Glycoprotein</keyword>